<dbReference type="Proteomes" id="UP000280834">
    <property type="component" value="Unassembled WGS sequence"/>
</dbReference>
<dbReference type="SUPFAM" id="SSF46934">
    <property type="entry name" value="UBA-like"/>
    <property type="match status" value="1"/>
</dbReference>
<dbReference type="STRING" id="42155.A0A0R3QMS3"/>
<feature type="region of interest" description="Disordered" evidence="1">
    <location>
        <begin position="203"/>
        <end position="225"/>
    </location>
</feature>
<dbReference type="Gene3D" id="1.10.8.10">
    <property type="entry name" value="DNA helicase RuvA subunit, C-terminal domain"/>
    <property type="match status" value="1"/>
</dbReference>
<evidence type="ECO:0000256" key="1">
    <source>
        <dbReference type="SAM" id="MobiDB-lite"/>
    </source>
</evidence>
<feature type="domain" description="UBA" evidence="2">
    <location>
        <begin position="274"/>
        <end position="318"/>
    </location>
</feature>
<accession>A0A0R3QMS3</accession>
<dbReference type="AlphaFoldDB" id="A0A0R3QMS3"/>
<feature type="compositionally biased region" description="Low complexity" evidence="1">
    <location>
        <begin position="249"/>
        <end position="264"/>
    </location>
</feature>
<dbReference type="InterPro" id="IPR015940">
    <property type="entry name" value="UBA"/>
</dbReference>
<dbReference type="PROSITE" id="PS50030">
    <property type="entry name" value="UBA"/>
    <property type="match status" value="1"/>
</dbReference>
<proteinExistence type="predicted"/>
<dbReference type="EMBL" id="UZAG01015798">
    <property type="protein sequence ID" value="VDO23397.1"/>
    <property type="molecule type" value="Genomic_DNA"/>
</dbReference>
<sequence>MVKVWLAESGFVCMPRSFGLEKYVKEILDDFVSDPLKRSKCHLVFLGEVLAENIRLSDVKNMKDKYTLHVMIRSTLDPMPKLQLDSKKLLECREKFQFLRASKRSREKGSFSFFPFSFAINSFIPSFIIDEMNRNDFMEGLLKEFPLLKKDRMALIVAKDFILSGAMVMGKQNMEEAFLHDHPILVEVIHYWLRGVSVPPRMSHSGSSASLSDNPTPASGQSGYAPIVTPEMLQEAVAQAIRNVGGNRSSQGFSSSSTSSSRNSHYFPGTLSASSSTQFTSQMAQLADFGFTNTEENRRILEETGGNVQQALELLIALRESVMDLEDVSDS</sequence>
<evidence type="ECO:0000313" key="3">
    <source>
        <dbReference type="EMBL" id="VDO23397.1"/>
    </source>
</evidence>
<evidence type="ECO:0000259" key="2">
    <source>
        <dbReference type="PROSITE" id="PS50030"/>
    </source>
</evidence>
<feature type="region of interest" description="Disordered" evidence="1">
    <location>
        <begin position="247"/>
        <end position="271"/>
    </location>
</feature>
<reference evidence="3 4" key="2">
    <citation type="submission" date="2018-11" db="EMBL/GenBank/DDBJ databases">
        <authorList>
            <consortium name="Pathogen Informatics"/>
        </authorList>
    </citation>
    <scope>NUCLEOTIDE SEQUENCE [LARGE SCALE GENOMIC DNA]</scope>
</reference>
<gene>
    <name evidence="3" type="ORF">BTMF_LOCUS7059</name>
</gene>
<protein>
    <submittedName>
        <fullName evidence="5">UBA domain-containing protein</fullName>
    </submittedName>
</protein>
<keyword evidence="4" id="KW-1185">Reference proteome</keyword>
<dbReference type="InterPro" id="IPR009060">
    <property type="entry name" value="UBA-like_sf"/>
</dbReference>
<organism evidence="5">
    <name type="scientific">Brugia timori</name>
    <dbReference type="NCBI Taxonomy" id="42155"/>
    <lineage>
        <taxon>Eukaryota</taxon>
        <taxon>Metazoa</taxon>
        <taxon>Ecdysozoa</taxon>
        <taxon>Nematoda</taxon>
        <taxon>Chromadorea</taxon>
        <taxon>Rhabditida</taxon>
        <taxon>Spirurina</taxon>
        <taxon>Spiruromorpha</taxon>
        <taxon>Filarioidea</taxon>
        <taxon>Onchocercidae</taxon>
        <taxon>Brugia</taxon>
    </lineage>
</organism>
<name>A0A0R3QMS3_9BILA</name>
<feature type="compositionally biased region" description="Polar residues" evidence="1">
    <location>
        <begin position="204"/>
        <end position="222"/>
    </location>
</feature>
<evidence type="ECO:0000313" key="5">
    <source>
        <dbReference type="WBParaSite" id="BTMF_0000900801-mRNA-1"/>
    </source>
</evidence>
<reference evidence="5" key="1">
    <citation type="submission" date="2017-02" db="UniProtKB">
        <authorList>
            <consortium name="WormBaseParasite"/>
        </authorList>
    </citation>
    <scope>IDENTIFICATION</scope>
</reference>
<evidence type="ECO:0000313" key="4">
    <source>
        <dbReference type="Proteomes" id="UP000280834"/>
    </source>
</evidence>
<dbReference type="WBParaSite" id="BTMF_0000900801-mRNA-1">
    <property type="protein sequence ID" value="BTMF_0000900801-mRNA-1"/>
    <property type="gene ID" value="BTMF_0000900801"/>
</dbReference>